<dbReference type="SUPFAM" id="SSF55347">
    <property type="entry name" value="Glyceraldehyde-3-phosphate dehydrogenase-like, C-terminal domain"/>
    <property type="match status" value="1"/>
</dbReference>
<keyword evidence="4" id="KW-1185">Reference proteome</keyword>
<name>A0ABV5R3P6_9ACTN</name>
<reference evidence="3 4" key="1">
    <citation type="submission" date="2024-09" db="EMBL/GenBank/DDBJ databases">
        <authorList>
            <person name="Sun Q."/>
            <person name="Mori K."/>
        </authorList>
    </citation>
    <scope>NUCLEOTIDE SEQUENCE [LARGE SCALE GENOMIC DNA]</scope>
    <source>
        <strain evidence="3 4">JCM 3331</strain>
    </source>
</reference>
<accession>A0ABV5R3P6</accession>
<feature type="domain" description="GFO/IDH/MocA-like oxidoreductase" evidence="2">
    <location>
        <begin position="131"/>
        <end position="253"/>
    </location>
</feature>
<dbReference type="Pfam" id="PF22725">
    <property type="entry name" value="GFO_IDH_MocA_C3"/>
    <property type="match status" value="1"/>
</dbReference>
<evidence type="ECO:0000259" key="1">
    <source>
        <dbReference type="Pfam" id="PF01408"/>
    </source>
</evidence>
<dbReference type="PANTHER" id="PTHR43377:SF1">
    <property type="entry name" value="BILIVERDIN REDUCTASE A"/>
    <property type="match status" value="1"/>
</dbReference>
<dbReference type="InterPro" id="IPR055170">
    <property type="entry name" value="GFO_IDH_MocA-like_dom"/>
</dbReference>
<dbReference type="RefSeq" id="WP_345516839.1">
    <property type="nucleotide sequence ID" value="NZ_BAAAXD010000040.1"/>
</dbReference>
<dbReference type="InterPro" id="IPR036291">
    <property type="entry name" value="NAD(P)-bd_dom_sf"/>
</dbReference>
<dbReference type="SUPFAM" id="SSF51735">
    <property type="entry name" value="NAD(P)-binding Rossmann-fold domains"/>
    <property type="match status" value="1"/>
</dbReference>
<dbReference type="Gene3D" id="3.30.360.10">
    <property type="entry name" value="Dihydrodipicolinate Reductase, domain 2"/>
    <property type="match status" value="1"/>
</dbReference>
<organism evidence="3 4">
    <name type="scientific">Streptomyces yanii</name>
    <dbReference type="NCBI Taxonomy" id="78510"/>
    <lineage>
        <taxon>Bacteria</taxon>
        <taxon>Bacillati</taxon>
        <taxon>Actinomycetota</taxon>
        <taxon>Actinomycetes</taxon>
        <taxon>Kitasatosporales</taxon>
        <taxon>Streptomycetaceae</taxon>
        <taxon>Streptomyces</taxon>
    </lineage>
</organism>
<dbReference type="Proteomes" id="UP001589710">
    <property type="component" value="Unassembled WGS sequence"/>
</dbReference>
<protein>
    <submittedName>
        <fullName evidence="3">Gfo/Idh/MocA family protein</fullName>
    </submittedName>
</protein>
<dbReference type="Gene3D" id="3.40.50.720">
    <property type="entry name" value="NAD(P)-binding Rossmann-like Domain"/>
    <property type="match status" value="1"/>
</dbReference>
<dbReference type="Pfam" id="PF01408">
    <property type="entry name" value="GFO_IDH_MocA"/>
    <property type="match status" value="1"/>
</dbReference>
<feature type="domain" description="Gfo/Idh/MocA-like oxidoreductase N-terminal" evidence="1">
    <location>
        <begin position="4"/>
        <end position="122"/>
    </location>
</feature>
<dbReference type="InterPro" id="IPR000683">
    <property type="entry name" value="Gfo/Idh/MocA-like_OxRdtase_N"/>
</dbReference>
<evidence type="ECO:0000313" key="4">
    <source>
        <dbReference type="Proteomes" id="UP001589710"/>
    </source>
</evidence>
<dbReference type="InterPro" id="IPR051450">
    <property type="entry name" value="Gfo/Idh/MocA_Oxidoreductases"/>
</dbReference>
<evidence type="ECO:0000313" key="3">
    <source>
        <dbReference type="EMBL" id="MFB9572472.1"/>
    </source>
</evidence>
<comment type="caution">
    <text evidence="3">The sequence shown here is derived from an EMBL/GenBank/DDBJ whole genome shotgun (WGS) entry which is preliminary data.</text>
</comment>
<dbReference type="EMBL" id="JBHMCG010000040">
    <property type="protein sequence ID" value="MFB9572472.1"/>
    <property type="molecule type" value="Genomic_DNA"/>
</dbReference>
<evidence type="ECO:0000259" key="2">
    <source>
        <dbReference type="Pfam" id="PF22725"/>
    </source>
</evidence>
<sequence length="343" mass="34974">MTDIRLGLIGAGAVAALHAQAAQGIPGVRVTAVCDLVAATARRVAGPLGAAEFTDHRALIASGTVDAVVVNTPHALHTAIVTDCAAAGLHVLVEKPMATTSADCEVMDRACQDAGVALFVGHIQHFLPPMVAAKAALDAGAIGSLLAVSDWRSTDYRPGSRPAWFFDPAVSGGGVFINIGTHCVDRLLWLAGRRVLAVSATAAHRANTPAGIETDILARLELENGLVGHIGITSTGLPARDELIVIGERGAIRVARGSGATLHPDYGPGAGGSTVLAAESDDDIPRAFGDQLAAFAAVVRGQQPSAVTAEYGRQVIEVVEATYRSSAAGERVALTAGLGASRA</sequence>
<dbReference type="PANTHER" id="PTHR43377">
    <property type="entry name" value="BILIVERDIN REDUCTASE A"/>
    <property type="match status" value="1"/>
</dbReference>
<proteinExistence type="predicted"/>
<gene>
    <name evidence="3" type="ORF">ACFFTL_09080</name>
</gene>